<dbReference type="AlphaFoldDB" id="A0A0F9EVA0"/>
<reference evidence="2" key="1">
    <citation type="journal article" date="2015" name="Nature">
        <title>Complex archaea that bridge the gap between prokaryotes and eukaryotes.</title>
        <authorList>
            <person name="Spang A."/>
            <person name="Saw J.H."/>
            <person name="Jorgensen S.L."/>
            <person name="Zaremba-Niedzwiedzka K."/>
            <person name="Martijn J."/>
            <person name="Lind A.E."/>
            <person name="van Eijk R."/>
            <person name="Schleper C."/>
            <person name="Guy L."/>
            <person name="Ettema T.J."/>
        </authorList>
    </citation>
    <scope>NUCLEOTIDE SEQUENCE</scope>
</reference>
<comment type="caution">
    <text evidence="2">The sequence shown here is derived from an EMBL/GenBank/DDBJ whole genome shotgun (WGS) entry which is preliminary data.</text>
</comment>
<organism evidence="2">
    <name type="scientific">marine sediment metagenome</name>
    <dbReference type="NCBI Taxonomy" id="412755"/>
    <lineage>
        <taxon>unclassified sequences</taxon>
        <taxon>metagenomes</taxon>
        <taxon>ecological metagenomes</taxon>
    </lineage>
</organism>
<feature type="non-terminal residue" evidence="2">
    <location>
        <position position="264"/>
    </location>
</feature>
<gene>
    <name evidence="2" type="ORF">LCGC14_2028550</name>
</gene>
<dbReference type="EMBL" id="LAZR01023570">
    <property type="protein sequence ID" value="KKL78068.1"/>
    <property type="molecule type" value="Genomic_DNA"/>
</dbReference>
<protein>
    <submittedName>
        <fullName evidence="2">Uncharacterized protein</fullName>
    </submittedName>
</protein>
<sequence>MENGNKTPEIVNIGIVERLNKSERDSQVAIAKQYPREISTFKKKATEMATFDEATAAECFYSVPRSGTRIEGPSVRLAEIVVSAWGNIRAQARVVDIDETHITAEGVAWDLETNSAISMSVQRRITDKNGKRYSADMITVTGAAACAIAFRNAIFKIVPRVYVRPVYEAARRVAVGDASTLGQRRAQWITAAGKFGVGPDQICAALGRGEIEDLTLDDLSDIAGRLTAIKEGETTAETAFAALATETEDAPKEGRRPFGKKAKA</sequence>
<feature type="region of interest" description="Disordered" evidence="1">
    <location>
        <begin position="244"/>
        <end position="264"/>
    </location>
</feature>
<name>A0A0F9EVA0_9ZZZZ</name>
<proteinExistence type="predicted"/>
<evidence type="ECO:0000313" key="2">
    <source>
        <dbReference type="EMBL" id="KKL78068.1"/>
    </source>
</evidence>
<evidence type="ECO:0000256" key="1">
    <source>
        <dbReference type="SAM" id="MobiDB-lite"/>
    </source>
</evidence>
<accession>A0A0F9EVA0</accession>